<name>A0AAD7NTF5_9AGAR</name>
<keyword evidence="2" id="KW-1185">Reference proteome</keyword>
<accession>A0AAD7NTF5</accession>
<protein>
    <recommendedName>
        <fullName evidence="3">F-box domain-containing protein</fullName>
    </recommendedName>
</protein>
<organism evidence="1 2">
    <name type="scientific">Mycena metata</name>
    <dbReference type="NCBI Taxonomy" id="1033252"/>
    <lineage>
        <taxon>Eukaryota</taxon>
        <taxon>Fungi</taxon>
        <taxon>Dikarya</taxon>
        <taxon>Basidiomycota</taxon>
        <taxon>Agaricomycotina</taxon>
        <taxon>Agaricomycetes</taxon>
        <taxon>Agaricomycetidae</taxon>
        <taxon>Agaricales</taxon>
        <taxon>Marasmiineae</taxon>
        <taxon>Mycenaceae</taxon>
        <taxon>Mycena</taxon>
    </lineage>
</organism>
<dbReference type="AlphaFoldDB" id="A0AAD7NTF5"/>
<reference evidence="1" key="1">
    <citation type="submission" date="2023-03" db="EMBL/GenBank/DDBJ databases">
        <title>Massive genome expansion in bonnet fungi (Mycena s.s.) driven by repeated elements and novel gene families across ecological guilds.</title>
        <authorList>
            <consortium name="Lawrence Berkeley National Laboratory"/>
            <person name="Harder C.B."/>
            <person name="Miyauchi S."/>
            <person name="Viragh M."/>
            <person name="Kuo A."/>
            <person name="Thoen E."/>
            <person name="Andreopoulos B."/>
            <person name="Lu D."/>
            <person name="Skrede I."/>
            <person name="Drula E."/>
            <person name="Henrissat B."/>
            <person name="Morin E."/>
            <person name="Kohler A."/>
            <person name="Barry K."/>
            <person name="LaButti K."/>
            <person name="Morin E."/>
            <person name="Salamov A."/>
            <person name="Lipzen A."/>
            <person name="Mereny Z."/>
            <person name="Hegedus B."/>
            <person name="Baldrian P."/>
            <person name="Stursova M."/>
            <person name="Weitz H."/>
            <person name="Taylor A."/>
            <person name="Grigoriev I.V."/>
            <person name="Nagy L.G."/>
            <person name="Martin F."/>
            <person name="Kauserud H."/>
        </authorList>
    </citation>
    <scope>NUCLEOTIDE SEQUENCE</scope>
    <source>
        <strain evidence="1">CBHHK182m</strain>
    </source>
</reference>
<dbReference type="EMBL" id="JARKIB010000012">
    <property type="protein sequence ID" value="KAJ7773851.1"/>
    <property type="molecule type" value="Genomic_DNA"/>
</dbReference>
<dbReference type="Proteomes" id="UP001215598">
    <property type="component" value="Unassembled WGS sequence"/>
</dbReference>
<gene>
    <name evidence="1" type="ORF">B0H16DRAFT_113647</name>
</gene>
<evidence type="ECO:0000313" key="2">
    <source>
        <dbReference type="Proteomes" id="UP001215598"/>
    </source>
</evidence>
<sequence length="674" mass="76726">MSEALPDEIISEILSPALKIPEEMFSDIESMSPFASPGVSSSAALVVCKAWLRVATPLLYHVVVIRSKAQARALERTLRDNPDLGRFIKMLRLEGGFGPAMERILKAAPNVTDIFLSLQIHAPDSTIGLLRGLPHINPTRMILWEDTMISLRNKHLKDLMEALETCVMEWNKLTTLKFSFWHIFAYPHQAFLQNICTCPTLRKVSFPVLSSMDVPFLKKLARLPGLEVIETEASRYKSELLSDIASDSRLLPLLRWREEELTPIDDDEPMIIRPTNPAFQPLASSPPDVVDRIWSRILEFAMLADSGSEKRAIRLPFLLVSKTFHRLALPYLYRYLAFPGEGRLHHLADRLTVNPDLGVHIREIEISGYPFDRNDGTPTVDWTRIFRHTSRLTRLIGRDAQWTGHFPELFWPALEALGEAAGGTLQELTGFKFNAADGNSSNSPAVFARFRALRSFTWECGYRPMLTTPFFFKNETMPPNGLPALESLRVESSIWLWDIEKMDLPNLRQVDLNLDRYRAPSFLLKHGNKIEELSVKLTSFTGHSVLTLCPRLRVLACQVEPRDDYVKDFGTDDLPAGFQHATLATLILSKEPLPSKVKDEKDWKQFFDTLDLAYFPALREIRVLAIAEWPTTEHAISKSPWVKLAERLVRNGVYLTDKSGGRWHPRLKASRARR</sequence>
<evidence type="ECO:0008006" key="3">
    <source>
        <dbReference type="Google" id="ProtNLM"/>
    </source>
</evidence>
<comment type="caution">
    <text evidence="1">The sequence shown here is derived from an EMBL/GenBank/DDBJ whole genome shotgun (WGS) entry which is preliminary data.</text>
</comment>
<proteinExistence type="predicted"/>
<evidence type="ECO:0000313" key="1">
    <source>
        <dbReference type="EMBL" id="KAJ7773851.1"/>
    </source>
</evidence>